<protein>
    <submittedName>
        <fullName evidence="1">Uncharacterized protein</fullName>
    </submittedName>
</protein>
<evidence type="ECO:0000313" key="2">
    <source>
        <dbReference type="Proteomes" id="UP000013785"/>
    </source>
</evidence>
<dbReference type="OrthoDB" id="2186567at2"/>
<dbReference type="HOGENOM" id="CLU_135565_0_0_9"/>
<dbReference type="EMBL" id="AJAT01000016">
    <property type="protein sequence ID" value="EOL43039.1"/>
    <property type="molecule type" value="Genomic_DNA"/>
</dbReference>
<name>R3TNG1_9ENTE</name>
<sequence length="132" mass="14920">MKKKNIDMPVIYDKSNQNVQLLEVIAQPKGTEPPTKLHWVNFGHPYFSDPFTGSGTRYSGYIFGLDNSDKCKLDFELGGFMIFVTDRPDPGAILYSVNLPLENAPYHVETGGYFYFAVDNPKKGQTYTIIVE</sequence>
<dbReference type="RefSeq" id="WP_010768678.1">
    <property type="nucleotide sequence ID" value="NZ_ASWE01000002.1"/>
</dbReference>
<comment type="caution">
    <text evidence="1">The sequence shown here is derived from an EMBL/GenBank/DDBJ whole genome shotgun (WGS) entry which is preliminary data.</text>
</comment>
<dbReference type="AlphaFoldDB" id="R3TNG1"/>
<evidence type="ECO:0000313" key="1">
    <source>
        <dbReference type="EMBL" id="EOL43039.1"/>
    </source>
</evidence>
<organism evidence="1 2">
    <name type="scientific">Enterococcus phoeniculicola ATCC BAA-412</name>
    <dbReference type="NCBI Taxonomy" id="1158610"/>
    <lineage>
        <taxon>Bacteria</taxon>
        <taxon>Bacillati</taxon>
        <taxon>Bacillota</taxon>
        <taxon>Bacilli</taxon>
        <taxon>Lactobacillales</taxon>
        <taxon>Enterococcaceae</taxon>
        <taxon>Enterococcus</taxon>
    </lineage>
</organism>
<keyword evidence="2" id="KW-1185">Reference proteome</keyword>
<reference evidence="1 2" key="1">
    <citation type="submission" date="2013-02" db="EMBL/GenBank/DDBJ databases">
        <title>The Genome Sequence of Enterococcus phoeniculicola BAA-412.</title>
        <authorList>
            <consortium name="The Broad Institute Genome Sequencing Platform"/>
            <consortium name="The Broad Institute Genome Sequencing Center for Infectious Disease"/>
            <person name="Earl A.M."/>
            <person name="Gilmore M.S."/>
            <person name="Lebreton F."/>
            <person name="Walker B."/>
            <person name="Young S.K."/>
            <person name="Zeng Q."/>
            <person name="Gargeya S."/>
            <person name="Fitzgerald M."/>
            <person name="Haas B."/>
            <person name="Abouelleil A."/>
            <person name="Alvarado L."/>
            <person name="Arachchi H.M."/>
            <person name="Berlin A.M."/>
            <person name="Chapman S.B."/>
            <person name="Dewar J."/>
            <person name="Goldberg J."/>
            <person name="Griggs A."/>
            <person name="Gujja S."/>
            <person name="Hansen M."/>
            <person name="Howarth C."/>
            <person name="Imamovic A."/>
            <person name="Larimer J."/>
            <person name="McCowan C."/>
            <person name="Murphy C."/>
            <person name="Neiman D."/>
            <person name="Pearson M."/>
            <person name="Priest M."/>
            <person name="Roberts A."/>
            <person name="Saif S."/>
            <person name="Shea T."/>
            <person name="Sisk P."/>
            <person name="Sykes S."/>
            <person name="Wortman J."/>
            <person name="Nusbaum C."/>
            <person name="Birren B."/>
        </authorList>
    </citation>
    <scope>NUCLEOTIDE SEQUENCE [LARGE SCALE GENOMIC DNA]</scope>
    <source>
        <strain evidence="1 2">ATCC BAA-412</strain>
    </source>
</reference>
<proteinExistence type="predicted"/>
<gene>
    <name evidence="1" type="ORF">UC3_02016</name>
</gene>
<dbReference type="PATRIC" id="fig|1158610.3.peg.2010"/>
<dbReference type="Proteomes" id="UP000013785">
    <property type="component" value="Unassembled WGS sequence"/>
</dbReference>
<accession>R3TNG1</accession>